<dbReference type="Gene3D" id="3.90.1150.10">
    <property type="entry name" value="Aspartate Aminotransferase, domain 1"/>
    <property type="match status" value="1"/>
</dbReference>
<organism evidence="3 4">
    <name type="scientific">Onchocerca flexuosa</name>
    <dbReference type="NCBI Taxonomy" id="387005"/>
    <lineage>
        <taxon>Eukaryota</taxon>
        <taxon>Metazoa</taxon>
        <taxon>Ecdysozoa</taxon>
        <taxon>Nematoda</taxon>
        <taxon>Chromadorea</taxon>
        <taxon>Rhabditida</taxon>
        <taxon>Spirurina</taxon>
        <taxon>Spiruromorpha</taxon>
        <taxon>Filarioidea</taxon>
        <taxon>Onchocercidae</taxon>
        <taxon>Onchocerca</taxon>
    </lineage>
</organism>
<reference evidence="3 4" key="1">
    <citation type="submission" date="2015-12" db="EMBL/GenBank/DDBJ databases">
        <title>Draft genome of the nematode, Onchocerca flexuosa.</title>
        <authorList>
            <person name="Mitreva M."/>
        </authorList>
    </citation>
    <scope>NUCLEOTIDE SEQUENCE [LARGE SCALE GENOMIC DNA]</scope>
    <source>
        <strain evidence="3">Red Deer</strain>
    </source>
</reference>
<keyword evidence="2" id="KW-0210">Decarboxylase</keyword>
<comment type="subunit">
    <text evidence="1">Homodimer.</text>
</comment>
<dbReference type="AlphaFoldDB" id="A0A238BRX8"/>
<dbReference type="InterPro" id="IPR010977">
    <property type="entry name" value="Aromatic_deC"/>
</dbReference>
<dbReference type="InterPro" id="IPR015422">
    <property type="entry name" value="PyrdxlP-dep_Trfase_small"/>
</dbReference>
<dbReference type="GO" id="GO:0042427">
    <property type="term" value="P:serotonin biosynthetic process"/>
    <property type="evidence" value="ECO:0007669"/>
    <property type="project" value="TreeGrafter"/>
</dbReference>
<dbReference type="InterPro" id="IPR015424">
    <property type="entry name" value="PyrdxlP-dep_Trfase"/>
</dbReference>
<keyword evidence="4" id="KW-1185">Reference proteome</keyword>
<evidence type="ECO:0000313" key="4">
    <source>
        <dbReference type="Proteomes" id="UP000242913"/>
    </source>
</evidence>
<dbReference type="GO" id="GO:0005737">
    <property type="term" value="C:cytoplasm"/>
    <property type="evidence" value="ECO:0007669"/>
    <property type="project" value="TreeGrafter"/>
</dbReference>
<accession>A0A238BRX8</accession>
<name>A0A238BRX8_9BILA</name>
<dbReference type="PANTHER" id="PTHR11999">
    <property type="entry name" value="GROUP II PYRIDOXAL-5-PHOSPHATE DECARBOXYLASE"/>
    <property type="match status" value="1"/>
</dbReference>
<dbReference type="OrthoDB" id="639767at2759"/>
<protein>
    <submittedName>
        <fullName evidence="3">Uncharacterized protein</fullName>
    </submittedName>
</protein>
<dbReference type="GO" id="GO:0006584">
    <property type="term" value="P:catecholamine metabolic process"/>
    <property type="evidence" value="ECO:0007669"/>
    <property type="project" value="TreeGrafter"/>
</dbReference>
<dbReference type="PANTHER" id="PTHR11999:SF167">
    <property type="entry name" value="AROMATIC-L-AMINO-ACID DECARBOXYLASE"/>
    <property type="match status" value="1"/>
</dbReference>
<evidence type="ECO:0000313" key="3">
    <source>
        <dbReference type="EMBL" id="OZC07626.1"/>
    </source>
</evidence>
<dbReference type="Proteomes" id="UP000242913">
    <property type="component" value="Unassembled WGS sequence"/>
</dbReference>
<dbReference type="GO" id="GO:0004058">
    <property type="term" value="F:aromatic-L-amino-acid decarboxylase activity"/>
    <property type="evidence" value="ECO:0007669"/>
    <property type="project" value="TreeGrafter"/>
</dbReference>
<dbReference type="EMBL" id="KZ270026">
    <property type="protein sequence ID" value="OZC07626.1"/>
    <property type="molecule type" value="Genomic_DNA"/>
</dbReference>
<sequence length="99" mass="11480">MVELAKNFETLIQKDSLLELFLPRTLGLDSTNEMNEELNRRINEDRRIHIVASVIHGIYFLRLVVCSALTTHEDISQAHAIIHNFAKDVLKNVKHKYLN</sequence>
<dbReference type="SUPFAM" id="SSF53383">
    <property type="entry name" value="PLP-dependent transferases"/>
    <property type="match status" value="1"/>
</dbReference>
<keyword evidence="2" id="KW-0456">Lyase</keyword>
<evidence type="ECO:0000256" key="1">
    <source>
        <dbReference type="ARBA" id="ARBA00011738"/>
    </source>
</evidence>
<gene>
    <name evidence="3" type="ORF">X798_05342</name>
</gene>
<proteinExistence type="predicted"/>
<evidence type="ECO:0000256" key="2">
    <source>
        <dbReference type="ARBA" id="ARBA00022793"/>
    </source>
</evidence>